<evidence type="ECO:0000259" key="2">
    <source>
        <dbReference type="PROSITE" id="PS51272"/>
    </source>
</evidence>
<keyword evidence="1" id="KW-0732">Signal</keyword>
<dbReference type="EMBL" id="JAGGKS010000003">
    <property type="protein sequence ID" value="MBP1925323.1"/>
    <property type="molecule type" value="Genomic_DNA"/>
</dbReference>
<name>A0ABS4GCA6_9FIRM</name>
<dbReference type="RefSeq" id="WP_209511075.1">
    <property type="nucleotide sequence ID" value="NZ_JAGGKS010000003.1"/>
</dbReference>
<feature type="domain" description="SLH" evidence="2">
    <location>
        <begin position="1889"/>
        <end position="1955"/>
    </location>
</feature>
<feature type="domain" description="SLH" evidence="2">
    <location>
        <begin position="1956"/>
        <end position="2018"/>
    </location>
</feature>
<evidence type="ECO:0000313" key="3">
    <source>
        <dbReference type="EMBL" id="MBP1925323.1"/>
    </source>
</evidence>
<dbReference type="Proteomes" id="UP001519342">
    <property type="component" value="Unassembled WGS sequence"/>
</dbReference>
<dbReference type="InterPro" id="IPR013783">
    <property type="entry name" value="Ig-like_fold"/>
</dbReference>
<feature type="domain" description="SLH" evidence="2">
    <location>
        <begin position="2019"/>
        <end position="2076"/>
    </location>
</feature>
<comment type="caution">
    <text evidence="3">The sequence shown here is derived from an EMBL/GenBank/DDBJ whole genome shotgun (WGS) entry which is preliminary data.</text>
</comment>
<sequence>MNKLFKKIISFMLCISMVISLGAPSITYAQTLNENWAEPVVQINNNVIRVTADKQTGRFIAETLSGVPNKNSDDNKDLLYGNRFLGPETSYTSVRIDGENYIFGNSYGFLGLEGHYTTAPYIDYETNSIVSEWAINDIVVKQNLTLMNNPKLPSIGNVYVSYEIINKGSVPKNVGIRMLLDTKIGLVDSPALTIPGHGFIYKESEFTGDEIPTVWYAYDKYVTPQIIAMGMVSGEGLSKPDKLQFAAWGDVSQTKYNYSINPDKAIIQVTVNGVLYDGPNGTYPDNSTVDYAAKDSCAVMYWEPTELISGETKTIDTAYGIGDASASDDMPSYRISLQGTDKLNMKQDKSGYTTDFVNAEFNIDNNFDTSTNLVNAQVELELPDDLELVEGDKKTVISILAKGKYYRSIWKIKPKVQENYTVSAYSILFRAEGKVTQRITKILIMEGSTGTLPEMTFLDYAPKTPLYIHDQLRTVSINGSGFNVFGNAIGQVMEAKLIKGSQTYTIDSSSFIKSSDTVFSVTLPDGIPLGNYDLMVSVAEATGNKNDTKTFKNAVNISDNIEYSHNLVKTVEFPIIMKEDGNNTPEETITIHGLFIDNKNGTYTSLGATSKDPVIINRTLCYSGGTLSINTNPLEASLISNNGMLWCEIIDQNKRSVTQTIIAKSGFKFEASGTMGDEDTKVRMVYDLESSGTNSTTDVSYKNMPITIHKVIITQTGIDINGSMGILNPLTYMTNSVPPNEDVDKLIGELGGFGYFQAEMGNVSLDQDGMNIDGRFAFVMPFALSLISGTDAVLEIKTKEEHIVVEIGVSIGNMLPVSAGSVARVGFRRGRIDELYISESFPEAIPLAPPIPFGLAGVSGGLNNLSFKGAFPATIVLGLSLSDTTGLDFQSYNLLSVEGEAEVSAFHYQSNASASVYMMDLAEVNQRYVWWTMDPNIEKRGIKIDGTILYYVFQGKIYVSYFEGEGFLGKGNLNVIVPDIVPVIGGLVVAGVGVEISEYSIAGSVEVLDIDVGIRYYFYTDKVEFLELKEELEKSSNGMALEYCDGFIAEYGYNFIPIQSTQYADENSKYITELNLTNNSNTMLVMRMDEVQFNNLSEDSIKIIKPESGGILNVKYIDNKELLNSDGTIKEQTVQANEIIAVKQIIDKSSVNLPNEYMVSIPMPSPENGQWTIITDGSMEVLPYSSMKNPEINSLSSSYNEDGTITANWVLNGEPDKFRLYIINEDNVTDEALNNPAKLWGTGNLLYGQNTSTKDYTNPETGGIMQIEDSITYIAPTKDGEEGTFTSEKLNLPTGNYYVYAKADKENTVSAYRTSKIEINNPATPDSPTRLEIKDLGNNLISISWDADYNMSQYFIYKKSSADEKYDIGSPYAVYKVDKLKQNLNRFEIIIEGDELDTENNKSKTYYFDVRAVGTKIPVLLSSLNYVNSYSNETIGQPSSGSVNLGVPEEIIVYTEIKSQNDKIFRQPYVEKDNDGIEQLYYRYITKSEKATISFDSENPVKYKITQNGGELTSSDTGFVTSFNENITLKDGINYFIITYENQRGDTIVEDYIVELDNKSPSLIITNPKEGAVSENGKLTVSGVTEPFALVSINNVNYNSDLDGNFTAEIDFGTSFLAVLTIEVRDIAGNLTIKEVSVLNDLAKINDITLVPEYKITTTGMKQNLSTYVSENDILGEQLPNTLVKYNITKGSDIASVDSKGVLTSIYTGTIIVKADFYVMDSVSLSDSMVIEISGDDKPNSLKYYPPVYSKEIMTWLSGGSMSTMGGIIKTSDGVILNIPNGALPYYQDNIDIYGYNDIQSFIEQMNLPIGVSTASQPYYISLLTDFTKAAQLTLPINNVNNSGQAYIYYYDEEIGALIYKGGKMSSDKSAVTANITKPGTYIALYYSNQNIFADIASDYWEYDYIYGLNYLNIINGYNANGQITFKPNAKITRAEFIKLLVSTYDISLSDSDGIELKFADNDKIPEWAVPYIKAAVMKGIVNGKNIDNKNYFASSDNITREEMAAMIGRSLNSNQKSGRVFNDQGDISSWSMEEIMKLIELGIISGYEDNTFKPKNNATRTESAVMIYKYLKQFK</sequence>
<evidence type="ECO:0000313" key="4">
    <source>
        <dbReference type="Proteomes" id="UP001519342"/>
    </source>
</evidence>
<feature type="chain" id="PRO_5045167176" description="SLH domain-containing protein" evidence="1">
    <location>
        <begin position="30"/>
        <end position="2076"/>
    </location>
</feature>
<dbReference type="Gene3D" id="2.60.40.10">
    <property type="entry name" value="Immunoglobulins"/>
    <property type="match status" value="1"/>
</dbReference>
<keyword evidence="4" id="KW-1185">Reference proteome</keyword>
<dbReference type="PANTHER" id="PTHR43308">
    <property type="entry name" value="OUTER MEMBRANE PROTEIN ALPHA-RELATED"/>
    <property type="match status" value="1"/>
</dbReference>
<proteinExistence type="predicted"/>
<feature type="signal peptide" evidence="1">
    <location>
        <begin position="1"/>
        <end position="29"/>
    </location>
</feature>
<gene>
    <name evidence="3" type="ORF">J2Z76_001182</name>
</gene>
<reference evidence="3 4" key="1">
    <citation type="submission" date="2021-03" db="EMBL/GenBank/DDBJ databases">
        <title>Genomic Encyclopedia of Type Strains, Phase IV (KMG-IV): sequencing the most valuable type-strain genomes for metagenomic binning, comparative biology and taxonomic classification.</title>
        <authorList>
            <person name="Goeker M."/>
        </authorList>
    </citation>
    <scope>NUCLEOTIDE SEQUENCE [LARGE SCALE GENOMIC DNA]</scope>
    <source>
        <strain evidence="3 4">DSM 24004</strain>
    </source>
</reference>
<accession>A0ABS4GCA6</accession>
<evidence type="ECO:0000256" key="1">
    <source>
        <dbReference type="SAM" id="SignalP"/>
    </source>
</evidence>
<protein>
    <recommendedName>
        <fullName evidence="2">SLH domain-containing protein</fullName>
    </recommendedName>
</protein>
<organism evidence="3 4">
    <name type="scientific">Sedimentibacter acidaminivorans</name>
    <dbReference type="NCBI Taxonomy" id="913099"/>
    <lineage>
        <taxon>Bacteria</taxon>
        <taxon>Bacillati</taxon>
        <taxon>Bacillota</taxon>
        <taxon>Tissierellia</taxon>
        <taxon>Sedimentibacter</taxon>
    </lineage>
</organism>
<dbReference type="InterPro" id="IPR001119">
    <property type="entry name" value="SLH_dom"/>
</dbReference>
<dbReference type="Pfam" id="PF00395">
    <property type="entry name" value="SLH"/>
    <property type="match status" value="3"/>
</dbReference>
<dbReference type="PROSITE" id="PS51272">
    <property type="entry name" value="SLH"/>
    <property type="match status" value="3"/>
</dbReference>
<dbReference type="InterPro" id="IPR051465">
    <property type="entry name" value="Cell_Envelope_Struct_Comp"/>
</dbReference>